<evidence type="ECO:0000256" key="2">
    <source>
        <dbReference type="ARBA" id="ARBA00022801"/>
    </source>
</evidence>
<feature type="region of interest" description="Disordered" evidence="5">
    <location>
        <begin position="368"/>
        <end position="391"/>
    </location>
</feature>
<dbReference type="EMBL" id="JAULSW010000002">
    <property type="protein sequence ID" value="KAK3391285.1"/>
    <property type="molecule type" value="Genomic_DNA"/>
</dbReference>
<dbReference type="PROSITE" id="PS00137">
    <property type="entry name" value="SUBTILASE_HIS"/>
    <property type="match status" value="1"/>
</dbReference>
<evidence type="ECO:0000259" key="6">
    <source>
        <dbReference type="Pfam" id="PF00082"/>
    </source>
</evidence>
<dbReference type="SUPFAM" id="SSF52743">
    <property type="entry name" value="Subtilisin-like"/>
    <property type="match status" value="1"/>
</dbReference>
<feature type="active site" description="Charge relay system" evidence="4">
    <location>
        <position position="556"/>
    </location>
</feature>
<proteinExistence type="inferred from homology"/>
<dbReference type="InterPro" id="IPR008979">
    <property type="entry name" value="Galactose-bd-like_sf"/>
</dbReference>
<keyword evidence="8" id="KW-1185">Reference proteome</keyword>
<dbReference type="GO" id="GO:0006508">
    <property type="term" value="P:proteolysis"/>
    <property type="evidence" value="ECO:0007669"/>
    <property type="project" value="UniProtKB-KW"/>
</dbReference>
<dbReference type="InterPro" id="IPR023828">
    <property type="entry name" value="Peptidase_S8_Ser-AS"/>
</dbReference>
<evidence type="ECO:0000256" key="1">
    <source>
        <dbReference type="ARBA" id="ARBA00022670"/>
    </source>
</evidence>
<keyword evidence="1 4" id="KW-0645">Protease</keyword>
<dbReference type="InterPro" id="IPR036852">
    <property type="entry name" value="Peptidase_S8/S53_dom_sf"/>
</dbReference>
<comment type="similarity">
    <text evidence="4">Belongs to the peptidase S8 family.</text>
</comment>
<dbReference type="CDD" id="cd04842">
    <property type="entry name" value="Peptidases_S8_Kp43_protease"/>
    <property type="match status" value="1"/>
</dbReference>
<evidence type="ECO:0000256" key="3">
    <source>
        <dbReference type="ARBA" id="ARBA00022825"/>
    </source>
</evidence>
<dbReference type="PROSITE" id="PS00138">
    <property type="entry name" value="SUBTILASE_SER"/>
    <property type="match status" value="1"/>
</dbReference>
<feature type="active site" description="Charge relay system" evidence="4">
    <location>
        <position position="279"/>
    </location>
</feature>
<dbReference type="Proteomes" id="UP001285441">
    <property type="component" value="Unassembled WGS sequence"/>
</dbReference>
<dbReference type="PANTHER" id="PTHR43399">
    <property type="entry name" value="SUBTILISIN-RELATED"/>
    <property type="match status" value="1"/>
</dbReference>
<sequence length="777" mass="83401">MLSIEINGNTLSEDAHGSLAARVATTAASANRSNPYATTVPDVAHSDYILLEAKNAALTADQKEMLKESNVELLEYKGNNVYLCGYTPKTLDAVTSLDFIRHAEVYDPYYVIQRDLKVEGDVNEVADVLLTLHDDIQGDAPLEKAVKEISDAIDVPESEVNVSYGAARVSVPKTKLSKLAEVDAVKAITKHSTPRLHNSVAGRIMEVHKPIGLTNRVYKGAKQTVCVADTGFDKGLTKGDVHPAFGDRVKEIQAFGTRSDDSSIQAFGGDRAKHDFAGHGTHVAGSVLGKGACDPKLQKFKDGQDVEGPASEAELIFQTLSTGWIKESKTDQNGNAVDMKWWEADLGGIPKTFQALGDPAYEKGARIHTNSWGTSGTLPNGTDEQDKSTYTQGVGNMDDYLAYTKPNLVVLFSASNDGVDVDKNPGHVDPSSLSYEACAKNVITVGASESERTGVTYSNGGSTYGPRVWGDWRGDFPNAPITADDVANNKEGLAGWSSRGPAWISTKRQRGRIKPDVVAPGTTILSSRSRAMDPKHYADGWGRCDDPAWMFSGGTSMATPLVAGCCAVIRGALVDSTTQKPTSAVIANPIEPSAALIKAILINGAVALRGQYNQKGSLPNGEFGPDYDRPNIHYGFGRVNLNNSLQHIVPETPGVTASFGDITGSSAIGDDKGFKPSHSFRVDVPKSNTAQTLKVTLVYHDKGSAELTNNLNLVVQGAGIEKHGNMPGGSKEFDDVNNVEQVKWKNIQPGTYNVTIIAARTIKPQSFAYAWRLYQDV</sequence>
<dbReference type="PRINTS" id="PR00723">
    <property type="entry name" value="SUBTILISIN"/>
</dbReference>
<dbReference type="AlphaFoldDB" id="A0AAE0U5F3"/>
<dbReference type="Gene3D" id="3.40.50.200">
    <property type="entry name" value="Peptidase S8/S53 domain"/>
    <property type="match status" value="1"/>
</dbReference>
<dbReference type="Gene3D" id="2.60.120.380">
    <property type="match status" value="1"/>
</dbReference>
<keyword evidence="2 4" id="KW-0378">Hydrolase</keyword>
<dbReference type="InterPro" id="IPR051048">
    <property type="entry name" value="Peptidase_S8/S53_subtilisin"/>
</dbReference>
<feature type="domain" description="Peptidase S8/S53" evidence="6">
    <location>
        <begin position="221"/>
        <end position="611"/>
    </location>
</feature>
<dbReference type="InterPro" id="IPR034058">
    <property type="entry name" value="TagA/B/C/D_pept_dom"/>
</dbReference>
<organism evidence="7 8">
    <name type="scientific">Podospora didyma</name>
    <dbReference type="NCBI Taxonomy" id="330526"/>
    <lineage>
        <taxon>Eukaryota</taxon>
        <taxon>Fungi</taxon>
        <taxon>Dikarya</taxon>
        <taxon>Ascomycota</taxon>
        <taxon>Pezizomycotina</taxon>
        <taxon>Sordariomycetes</taxon>
        <taxon>Sordariomycetidae</taxon>
        <taxon>Sordariales</taxon>
        <taxon>Podosporaceae</taxon>
        <taxon>Podospora</taxon>
    </lineage>
</organism>
<evidence type="ECO:0000313" key="8">
    <source>
        <dbReference type="Proteomes" id="UP001285441"/>
    </source>
</evidence>
<keyword evidence="3 4" id="KW-0720">Serine protease</keyword>
<evidence type="ECO:0000256" key="4">
    <source>
        <dbReference type="PROSITE-ProRule" id="PRU01240"/>
    </source>
</evidence>
<feature type="active site" description="Charge relay system" evidence="4">
    <location>
        <position position="229"/>
    </location>
</feature>
<comment type="caution">
    <text evidence="7">The sequence shown here is derived from an EMBL/GenBank/DDBJ whole genome shotgun (WGS) entry which is preliminary data.</text>
</comment>
<evidence type="ECO:0000313" key="7">
    <source>
        <dbReference type="EMBL" id="KAK3391285.1"/>
    </source>
</evidence>
<gene>
    <name evidence="7" type="ORF">B0H63DRAFT_558106</name>
</gene>
<reference evidence="7" key="2">
    <citation type="submission" date="2023-06" db="EMBL/GenBank/DDBJ databases">
        <authorList>
            <consortium name="Lawrence Berkeley National Laboratory"/>
            <person name="Haridas S."/>
            <person name="Hensen N."/>
            <person name="Bonometti L."/>
            <person name="Westerberg I."/>
            <person name="Brannstrom I.O."/>
            <person name="Guillou S."/>
            <person name="Cros-Aarteil S."/>
            <person name="Calhoun S."/>
            <person name="Kuo A."/>
            <person name="Mondo S."/>
            <person name="Pangilinan J."/>
            <person name="Riley R."/>
            <person name="LaButti K."/>
            <person name="Andreopoulos B."/>
            <person name="Lipzen A."/>
            <person name="Chen C."/>
            <person name="Yanf M."/>
            <person name="Daum C."/>
            <person name="Ng V."/>
            <person name="Clum A."/>
            <person name="Steindorff A."/>
            <person name="Ohm R."/>
            <person name="Martin F."/>
            <person name="Silar P."/>
            <person name="Natvig D."/>
            <person name="Lalanne C."/>
            <person name="Gautier V."/>
            <person name="Ament-velasquez S.L."/>
            <person name="Kruys A."/>
            <person name="Hutchinson M.I."/>
            <person name="Powell A.J."/>
            <person name="Barry K."/>
            <person name="Miller A.N."/>
            <person name="Grigoriev I.V."/>
            <person name="Debuchy R."/>
            <person name="Gladieux P."/>
            <person name="Thoren M.H."/>
            <person name="Johannesson H."/>
        </authorList>
    </citation>
    <scope>NUCLEOTIDE SEQUENCE</scope>
    <source>
        <strain evidence="7">CBS 232.78</strain>
    </source>
</reference>
<name>A0AAE0U5F3_9PEZI</name>
<dbReference type="Pfam" id="PF00082">
    <property type="entry name" value="Peptidase_S8"/>
    <property type="match status" value="1"/>
</dbReference>
<dbReference type="PROSITE" id="PS51892">
    <property type="entry name" value="SUBTILASE"/>
    <property type="match status" value="1"/>
</dbReference>
<dbReference type="PANTHER" id="PTHR43399:SF5">
    <property type="entry name" value="PEPTIDASE S8 FAMILY WITH PROTEASE-ASSOCIATED DOMAIN"/>
    <property type="match status" value="1"/>
</dbReference>
<dbReference type="InterPro" id="IPR022398">
    <property type="entry name" value="Peptidase_S8_His-AS"/>
</dbReference>
<protein>
    <submittedName>
        <fullName evidence="7">Subtilisin-like protease</fullName>
    </submittedName>
</protein>
<dbReference type="GO" id="GO:0004252">
    <property type="term" value="F:serine-type endopeptidase activity"/>
    <property type="evidence" value="ECO:0007669"/>
    <property type="project" value="UniProtKB-UniRule"/>
</dbReference>
<dbReference type="SUPFAM" id="SSF49785">
    <property type="entry name" value="Galactose-binding domain-like"/>
    <property type="match status" value="1"/>
</dbReference>
<dbReference type="InterPro" id="IPR000209">
    <property type="entry name" value="Peptidase_S8/S53_dom"/>
</dbReference>
<accession>A0AAE0U5F3</accession>
<reference evidence="7" key="1">
    <citation type="journal article" date="2023" name="Mol. Phylogenet. Evol.">
        <title>Genome-scale phylogeny and comparative genomics of the fungal order Sordariales.</title>
        <authorList>
            <person name="Hensen N."/>
            <person name="Bonometti L."/>
            <person name="Westerberg I."/>
            <person name="Brannstrom I.O."/>
            <person name="Guillou S."/>
            <person name="Cros-Aarteil S."/>
            <person name="Calhoun S."/>
            <person name="Haridas S."/>
            <person name="Kuo A."/>
            <person name="Mondo S."/>
            <person name="Pangilinan J."/>
            <person name="Riley R."/>
            <person name="LaButti K."/>
            <person name="Andreopoulos B."/>
            <person name="Lipzen A."/>
            <person name="Chen C."/>
            <person name="Yan M."/>
            <person name="Daum C."/>
            <person name="Ng V."/>
            <person name="Clum A."/>
            <person name="Steindorff A."/>
            <person name="Ohm R.A."/>
            <person name="Martin F."/>
            <person name="Silar P."/>
            <person name="Natvig D.O."/>
            <person name="Lalanne C."/>
            <person name="Gautier V."/>
            <person name="Ament-Velasquez S.L."/>
            <person name="Kruys A."/>
            <person name="Hutchinson M.I."/>
            <person name="Powell A.J."/>
            <person name="Barry K."/>
            <person name="Miller A.N."/>
            <person name="Grigoriev I.V."/>
            <person name="Debuchy R."/>
            <person name="Gladieux P."/>
            <person name="Hiltunen Thoren M."/>
            <person name="Johannesson H."/>
        </authorList>
    </citation>
    <scope>NUCLEOTIDE SEQUENCE</scope>
    <source>
        <strain evidence="7">CBS 232.78</strain>
    </source>
</reference>
<evidence type="ECO:0000256" key="5">
    <source>
        <dbReference type="SAM" id="MobiDB-lite"/>
    </source>
</evidence>
<dbReference type="InterPro" id="IPR015500">
    <property type="entry name" value="Peptidase_S8_subtilisin-rel"/>
</dbReference>